<dbReference type="SUPFAM" id="SSF54373">
    <property type="entry name" value="FAD-linked reductases, C-terminal domain"/>
    <property type="match status" value="1"/>
</dbReference>
<dbReference type="SUPFAM" id="SSF51905">
    <property type="entry name" value="FAD/NAD(P)-binding domain"/>
    <property type="match status" value="1"/>
</dbReference>
<protein>
    <recommendedName>
        <fullName evidence="5">FAD-binding domain-containing protein</fullName>
    </recommendedName>
</protein>
<dbReference type="Pfam" id="PF01494">
    <property type="entry name" value="FAD_binding_3"/>
    <property type="match status" value="1"/>
</dbReference>
<dbReference type="InterPro" id="IPR051104">
    <property type="entry name" value="FAD_monoxygenase"/>
</dbReference>
<evidence type="ECO:0000256" key="2">
    <source>
        <dbReference type="ARBA" id="ARBA00022827"/>
    </source>
</evidence>
<feature type="region of interest" description="Disordered" evidence="4">
    <location>
        <begin position="388"/>
        <end position="484"/>
    </location>
</feature>
<feature type="compositionally biased region" description="Low complexity" evidence="4">
    <location>
        <begin position="122"/>
        <end position="133"/>
    </location>
</feature>
<feature type="region of interest" description="Disordered" evidence="4">
    <location>
        <begin position="259"/>
        <end position="329"/>
    </location>
</feature>
<dbReference type="Gene3D" id="3.50.50.60">
    <property type="entry name" value="FAD/NAD(P)-binding domain"/>
    <property type="match status" value="1"/>
</dbReference>
<feature type="region of interest" description="Disordered" evidence="4">
    <location>
        <begin position="105"/>
        <end position="143"/>
    </location>
</feature>
<dbReference type="PANTHER" id="PTHR46720">
    <property type="entry name" value="HYDROXYLASE, PUTATIVE (AFU_ORTHOLOGUE AFUA_3G01460)-RELATED"/>
    <property type="match status" value="1"/>
</dbReference>
<dbReference type="GO" id="GO:0071949">
    <property type="term" value="F:FAD binding"/>
    <property type="evidence" value="ECO:0007669"/>
    <property type="project" value="InterPro"/>
</dbReference>
<feature type="compositionally biased region" description="Basic and acidic residues" evidence="4">
    <location>
        <begin position="407"/>
        <end position="426"/>
    </location>
</feature>
<dbReference type="GO" id="GO:0044550">
    <property type="term" value="P:secondary metabolite biosynthetic process"/>
    <property type="evidence" value="ECO:0007669"/>
    <property type="project" value="TreeGrafter"/>
</dbReference>
<comment type="caution">
    <text evidence="6">The sequence shown here is derived from an EMBL/GenBank/DDBJ whole genome shotgun (WGS) entry which is preliminary data.</text>
</comment>
<evidence type="ECO:0000313" key="6">
    <source>
        <dbReference type="EMBL" id="TIA51955.1"/>
    </source>
</evidence>
<name>A0A4T0CY30_AURPU</name>
<dbReference type="InterPro" id="IPR002938">
    <property type="entry name" value="FAD-bd"/>
</dbReference>
<gene>
    <name evidence="6" type="ORF">D6C83_04543</name>
</gene>
<feature type="compositionally biased region" description="Polar residues" evidence="4">
    <location>
        <begin position="296"/>
        <end position="305"/>
    </location>
</feature>
<evidence type="ECO:0000256" key="1">
    <source>
        <dbReference type="ARBA" id="ARBA00022630"/>
    </source>
</evidence>
<accession>A0A4T0CY30</accession>
<keyword evidence="3" id="KW-0560">Oxidoreductase</keyword>
<feature type="domain" description="FAD-binding" evidence="5">
    <location>
        <begin position="778"/>
        <end position="852"/>
    </location>
</feature>
<dbReference type="Proteomes" id="UP000304947">
    <property type="component" value="Unassembled WGS sequence"/>
</dbReference>
<evidence type="ECO:0000256" key="4">
    <source>
        <dbReference type="SAM" id="MobiDB-lite"/>
    </source>
</evidence>
<organism evidence="6 7">
    <name type="scientific">Aureobasidium pullulans</name>
    <name type="common">Black yeast</name>
    <name type="synonym">Pullularia pullulans</name>
    <dbReference type="NCBI Taxonomy" id="5580"/>
    <lineage>
        <taxon>Eukaryota</taxon>
        <taxon>Fungi</taxon>
        <taxon>Dikarya</taxon>
        <taxon>Ascomycota</taxon>
        <taxon>Pezizomycotina</taxon>
        <taxon>Dothideomycetes</taxon>
        <taxon>Dothideomycetidae</taxon>
        <taxon>Dothideales</taxon>
        <taxon>Saccotheciaceae</taxon>
        <taxon>Aureobasidium</taxon>
    </lineage>
</organism>
<sequence length="907" mass="100889">MQSSLWVCSVPVPTTLVWPNSSASLHHTTIATPTPNQEKPLPPVPIIETADSSPISTRRTSSIYSRTVSQYAPTPESWRDEEHLMPTFFLQPSVYSLSTPELTLGDTPKLEIPPRPYAPLITSPSPSPSRTSTSPPPAHLRERLLPPSPQMLRITTQHIRTVSLDKAKAALRSREVQQLLPEEMRALAATKKANQQHIMRVSRSFEGIVPLRSPVLSPVNPSPTLPSPTPYDWPLPANTYSDKNGSKLSDEYFGMNKEKRMSMSPVEKQLKSPIEISVTRPMDPPAQDYEPRGRPRQQSRTGSSRRLNDYESNVIDAYEDRSMDPSSNESLIDEAKRLANEYHALFKQDAKNPGFRKHSASSNSIKENMKLVPQPLFFNPRQISRQRELEYQKARNKGFSPAASKSPDSRVVTREQRNGPKTKERALNFPYKLSLTPESTGLSRRRSTSGSIPISPPFPGHVPEATKAKELPSPVQRKQSIDDSDSFSAFYQRINADAEQLAKEYNKPGSKVTFEMNTLPTIFSHPSEETTKSSQESSFNRRKASCDSGISSGASSKGSRAPLKSFTHKGLAAVTSVFGNHARRSSVTSIEGLSNLVDKFKQRRPSFPVISAPQPISAAEAYDPARLQAMSSGPSHAAKKRPSIFAGIKSKVRAWMMGADHPCSPPVYTHKYAYRGLIPMDKARKELGDDLAQNAKMHMGQDGHVLTFPVNKGATMNVVAFKVDPGQWPSDTKLTLPSEKSHVLKDFKDFGATVHKIIDMLEPNLDCWAIYDTGDHPMPYYNKGRVVVVGDSGHATSPHHGAGAGMCIEDAAVMAELLNDPRVAEAGHKGFDAAFQAYSEQRLERTQWLVQSSRRSGDLYEWRAEGVGKDFKKIENECRERDEKLWNGQVKEYIEEAKSLLGKHLKQ</sequence>
<feature type="region of interest" description="Disordered" evidence="4">
    <location>
        <begin position="522"/>
        <end position="562"/>
    </location>
</feature>
<evidence type="ECO:0000259" key="5">
    <source>
        <dbReference type="Pfam" id="PF01494"/>
    </source>
</evidence>
<keyword evidence="2" id="KW-0274">FAD</keyword>
<dbReference type="InterPro" id="IPR036188">
    <property type="entry name" value="FAD/NAD-bd_sf"/>
</dbReference>
<proteinExistence type="predicted"/>
<reference evidence="6 7" key="1">
    <citation type="submission" date="2018-10" db="EMBL/GenBank/DDBJ databases">
        <title>Fifty Aureobasidium pullulans genomes reveal a recombining polyextremotolerant generalist.</title>
        <authorList>
            <person name="Gostincar C."/>
            <person name="Turk M."/>
            <person name="Zajc J."/>
            <person name="Gunde-Cimerman N."/>
        </authorList>
    </citation>
    <scope>NUCLEOTIDE SEQUENCE [LARGE SCALE GENOMIC DNA]</scope>
    <source>
        <strain evidence="6 7">EXF-3380</strain>
    </source>
</reference>
<evidence type="ECO:0000313" key="7">
    <source>
        <dbReference type="Proteomes" id="UP000304947"/>
    </source>
</evidence>
<feature type="compositionally biased region" description="Low complexity" evidence="4">
    <location>
        <begin position="546"/>
        <end position="561"/>
    </location>
</feature>
<dbReference type="PANTHER" id="PTHR46720:SF3">
    <property type="entry name" value="FAD-BINDING DOMAIN-CONTAINING PROTEIN-RELATED"/>
    <property type="match status" value="1"/>
</dbReference>
<dbReference type="AlphaFoldDB" id="A0A4T0CY30"/>
<dbReference type="EMBL" id="QZBU01001312">
    <property type="protein sequence ID" value="TIA51955.1"/>
    <property type="molecule type" value="Genomic_DNA"/>
</dbReference>
<dbReference type="GO" id="GO:0016491">
    <property type="term" value="F:oxidoreductase activity"/>
    <property type="evidence" value="ECO:0007669"/>
    <property type="project" value="UniProtKB-KW"/>
</dbReference>
<keyword evidence="1" id="KW-0285">Flavoprotein</keyword>
<evidence type="ECO:0000256" key="3">
    <source>
        <dbReference type="ARBA" id="ARBA00023002"/>
    </source>
</evidence>